<organism evidence="1 2">
    <name type="scientific">Brochothrix thermosphacta</name>
    <name type="common">Microbacterium thermosphactum</name>
    <dbReference type="NCBI Taxonomy" id="2756"/>
    <lineage>
        <taxon>Bacteria</taxon>
        <taxon>Bacillati</taxon>
        <taxon>Bacillota</taxon>
        <taxon>Bacilli</taxon>
        <taxon>Bacillales</taxon>
        <taxon>Listeriaceae</taxon>
        <taxon>Brochothrix</taxon>
    </lineage>
</organism>
<reference evidence="1 2" key="1">
    <citation type="submission" date="2017-09" db="EMBL/GenBank/DDBJ databases">
        <title>Complete Genome Sequences of Two Strains of the Meat Spoilage Bacterium Brochothrix thermosphacta Isolated from Ground Chicken.</title>
        <authorList>
            <person name="Paoli G.C."/>
            <person name="Wijey C."/>
            <person name="Chen C.-Y."/>
            <person name="Nguyen L."/>
            <person name="Yan X."/>
            <person name="Irwin P.L."/>
        </authorList>
    </citation>
    <scope>NUCLEOTIDE SEQUENCE [LARGE SCALE GENOMIC DNA]</scope>
    <source>
        <strain evidence="1 2">BI</strain>
    </source>
</reference>
<accession>A0A1D2LCY0</accession>
<protein>
    <submittedName>
        <fullName evidence="1">Uncharacterized protein</fullName>
    </submittedName>
</protein>
<proteinExistence type="predicted"/>
<sequence>MPKLWNEQATLNLTNAELAYIYEMLSNTDAYNDSDARLQLIHQQVDTSQLDSIETYNRLGEYLDEL</sequence>
<keyword evidence="2" id="KW-1185">Reference proteome</keyword>
<dbReference type="Proteomes" id="UP000243591">
    <property type="component" value="Chromosome"/>
</dbReference>
<dbReference type="KEGG" id="bths:CNY62_02585"/>
<evidence type="ECO:0000313" key="1">
    <source>
        <dbReference type="EMBL" id="ATF25367.1"/>
    </source>
</evidence>
<dbReference type="EMBL" id="CP023483">
    <property type="protein sequence ID" value="ATF25367.1"/>
    <property type="molecule type" value="Genomic_DNA"/>
</dbReference>
<name>A0A1D2LCY0_BROTH</name>
<gene>
    <name evidence="1" type="ORF">CNY62_02585</name>
</gene>
<evidence type="ECO:0000313" key="2">
    <source>
        <dbReference type="Proteomes" id="UP000243591"/>
    </source>
</evidence>
<dbReference type="RefSeq" id="WP_069118578.1">
    <property type="nucleotide sequence ID" value="NZ_CBCPHX010000003.1"/>
</dbReference>
<dbReference type="OrthoDB" id="9940563at2"/>
<dbReference type="AlphaFoldDB" id="A0A1D2LCY0"/>